<evidence type="ECO:0000313" key="4">
    <source>
        <dbReference type="Proteomes" id="UP000281549"/>
    </source>
</evidence>
<feature type="non-terminal residue" evidence="3">
    <location>
        <position position="1"/>
    </location>
</feature>
<keyword evidence="1" id="KW-0645">Protease</keyword>
<dbReference type="Proteomes" id="UP000281549">
    <property type="component" value="Unassembled WGS sequence"/>
</dbReference>
<feature type="compositionally biased region" description="Polar residues" evidence="2">
    <location>
        <begin position="27"/>
        <end position="37"/>
    </location>
</feature>
<dbReference type="EMBL" id="ML006677">
    <property type="protein sequence ID" value="RKP16322.1"/>
    <property type="molecule type" value="Genomic_DNA"/>
</dbReference>
<evidence type="ECO:0008006" key="5">
    <source>
        <dbReference type="Google" id="ProtNLM"/>
    </source>
</evidence>
<dbReference type="CDD" id="cd00303">
    <property type="entry name" value="retropepsin_like"/>
    <property type="match status" value="1"/>
</dbReference>
<dbReference type="AlphaFoldDB" id="A0A4P9YBV1"/>
<accession>A0A4P9YBV1</accession>
<protein>
    <recommendedName>
        <fullName evidence="5">Peptidase A2 domain-containing protein</fullName>
    </recommendedName>
</protein>
<keyword evidence="1" id="KW-0064">Aspartyl protease</keyword>
<dbReference type="GO" id="GO:0006508">
    <property type="term" value="P:proteolysis"/>
    <property type="evidence" value="ECO:0007669"/>
    <property type="project" value="InterPro"/>
</dbReference>
<evidence type="ECO:0000256" key="1">
    <source>
        <dbReference type="ARBA" id="ARBA00022750"/>
    </source>
</evidence>
<dbReference type="InterPro" id="IPR021109">
    <property type="entry name" value="Peptidase_aspartic_dom_sf"/>
</dbReference>
<evidence type="ECO:0000256" key="2">
    <source>
        <dbReference type="SAM" id="MobiDB-lite"/>
    </source>
</evidence>
<dbReference type="Gene3D" id="2.40.70.10">
    <property type="entry name" value="Acid Proteases"/>
    <property type="match status" value="1"/>
</dbReference>
<dbReference type="GO" id="GO:0004190">
    <property type="term" value="F:aspartic-type endopeptidase activity"/>
    <property type="evidence" value="ECO:0007669"/>
    <property type="project" value="UniProtKB-KW"/>
</dbReference>
<feature type="region of interest" description="Disordered" evidence="2">
    <location>
        <begin position="1"/>
        <end position="37"/>
    </location>
</feature>
<dbReference type="InterPro" id="IPR001969">
    <property type="entry name" value="Aspartic_peptidase_AS"/>
</dbReference>
<dbReference type="PROSITE" id="PS00141">
    <property type="entry name" value="ASP_PROTEASE"/>
    <property type="match status" value="1"/>
</dbReference>
<sequence length="290" mass="32913">LKGSSYRPSRDYDRNYSTSSNKDRQSNRINNSNHYPINPWQNAKSIAANISTKEEIQELNNQQNTFINLNSLNQSLSNSPTVNLVFPNQISLTALVDTGASLSFISQSCFDKYFSHLQSLILPNTIHVQVANESELHVSNYVILDFTIGSLHHTFRFLILENLSFDVILGYDYLLSYNGNILISEIEACETTKSFSAARGIFFGPAQKDKSSKLYNEKFDISNLKIQEANLSKKEKEKLTSLCERYHHLFVVDSKRPPSTSSVEHHIELTEKKIVTQAPYRSLCKSGFIS</sequence>
<gene>
    <name evidence="3" type="ORF">ROZALSC1DRAFT_25409</name>
</gene>
<evidence type="ECO:0000313" key="3">
    <source>
        <dbReference type="EMBL" id="RKP16322.1"/>
    </source>
</evidence>
<reference evidence="4" key="1">
    <citation type="journal article" date="2018" name="Nat. Microbiol.">
        <title>Leveraging single-cell genomics to expand the fungal tree of life.</title>
        <authorList>
            <person name="Ahrendt S.R."/>
            <person name="Quandt C.A."/>
            <person name="Ciobanu D."/>
            <person name="Clum A."/>
            <person name="Salamov A."/>
            <person name="Andreopoulos B."/>
            <person name="Cheng J.F."/>
            <person name="Woyke T."/>
            <person name="Pelin A."/>
            <person name="Henrissat B."/>
            <person name="Reynolds N.K."/>
            <person name="Benny G.L."/>
            <person name="Smith M.E."/>
            <person name="James T.Y."/>
            <person name="Grigoriev I.V."/>
        </authorList>
    </citation>
    <scope>NUCLEOTIDE SEQUENCE [LARGE SCALE GENOMIC DNA]</scope>
    <source>
        <strain evidence="4">CSF55</strain>
    </source>
</reference>
<dbReference type="SUPFAM" id="SSF50630">
    <property type="entry name" value="Acid proteases"/>
    <property type="match status" value="1"/>
</dbReference>
<keyword evidence="1" id="KW-0378">Hydrolase</keyword>
<dbReference type="Pfam" id="PF08284">
    <property type="entry name" value="RVP_2"/>
    <property type="match status" value="1"/>
</dbReference>
<name>A0A4P9YBV1_ROZAC</name>
<proteinExistence type="predicted"/>
<organism evidence="3 4">
    <name type="scientific">Rozella allomycis (strain CSF55)</name>
    <dbReference type="NCBI Taxonomy" id="988480"/>
    <lineage>
        <taxon>Eukaryota</taxon>
        <taxon>Fungi</taxon>
        <taxon>Fungi incertae sedis</taxon>
        <taxon>Cryptomycota</taxon>
        <taxon>Cryptomycota incertae sedis</taxon>
        <taxon>Rozella</taxon>
    </lineage>
</organism>